<feature type="domain" description="Glycosyl transferase family 1" evidence="2">
    <location>
        <begin position="214"/>
        <end position="380"/>
    </location>
</feature>
<evidence type="ECO:0000313" key="5">
    <source>
        <dbReference type="Proteomes" id="UP001224083"/>
    </source>
</evidence>
<dbReference type="Pfam" id="PF00534">
    <property type="entry name" value="Glycos_transf_1"/>
    <property type="match status" value="1"/>
</dbReference>
<dbReference type="PANTHER" id="PTHR46401:SF2">
    <property type="entry name" value="GLYCOSYLTRANSFERASE WBBK-RELATED"/>
    <property type="match status" value="1"/>
</dbReference>
<dbReference type="EMBL" id="JAQAHH010000002">
    <property type="protein sequence ID" value="MDP9499618.1"/>
    <property type="molecule type" value="Genomic_DNA"/>
</dbReference>
<dbReference type="PANTHER" id="PTHR46401">
    <property type="entry name" value="GLYCOSYLTRANSFERASE WBBK-RELATED"/>
    <property type="match status" value="1"/>
</dbReference>
<evidence type="ECO:0000256" key="1">
    <source>
        <dbReference type="ARBA" id="ARBA00022679"/>
    </source>
</evidence>
<dbReference type="CDD" id="cd03794">
    <property type="entry name" value="GT4_WbuB-like"/>
    <property type="match status" value="1"/>
</dbReference>
<organism evidence="4 5">
    <name type="scientific">Bisgaard Taxon 45</name>
    <dbReference type="NCBI Taxonomy" id="304289"/>
    <lineage>
        <taxon>Bacteria</taxon>
        <taxon>Pseudomonadati</taxon>
        <taxon>Pseudomonadota</taxon>
        <taxon>Gammaproteobacteria</taxon>
        <taxon>Pasteurellales</taxon>
        <taxon>Pasteurellaceae</taxon>
    </lineage>
</organism>
<dbReference type="Pfam" id="PF13579">
    <property type="entry name" value="Glyco_trans_4_4"/>
    <property type="match status" value="1"/>
</dbReference>
<accession>A0ABT9KC20</accession>
<reference evidence="4 5" key="1">
    <citation type="submission" date="2022-12" db="EMBL/GenBank/DDBJ databases">
        <title>Genome sequence of Pasteurellaceae Bisgaard Taxon 45.</title>
        <authorList>
            <person name="Foggin C."/>
            <person name="Rosen L.E."/>
            <person name="Henton M."/>
            <person name="Buys A."/>
            <person name="Floyd T."/>
            <person name="Turner A.D."/>
            <person name="Tarbin J."/>
            <person name="Lloyd A.S."/>
            <person name="Chaitezvi C."/>
            <person name="Ellis R.J."/>
            <person name="Roberts H.C."/>
            <person name="Dastjerdi A."/>
            <person name="Nunez A."/>
            <person name="Van Vliet A.H."/>
            <person name="Steinbach F."/>
        </authorList>
    </citation>
    <scope>NUCLEOTIDE SEQUENCE [LARGE SCALE GENOMIC DNA]</scope>
    <source>
        <strain evidence="4 5">VF20HR</strain>
    </source>
</reference>
<dbReference type="InterPro" id="IPR028098">
    <property type="entry name" value="Glyco_trans_4-like_N"/>
</dbReference>
<dbReference type="Gene3D" id="3.40.50.2000">
    <property type="entry name" value="Glycogen Phosphorylase B"/>
    <property type="match status" value="2"/>
</dbReference>
<dbReference type="Proteomes" id="UP001224083">
    <property type="component" value="Unassembled WGS sequence"/>
</dbReference>
<feature type="domain" description="Glycosyltransferase subfamily 4-like N-terminal" evidence="3">
    <location>
        <begin position="21"/>
        <end position="198"/>
    </location>
</feature>
<evidence type="ECO:0000313" key="4">
    <source>
        <dbReference type="EMBL" id="MDP9499618.1"/>
    </source>
</evidence>
<keyword evidence="1" id="KW-0808">Transferase</keyword>
<name>A0ABT9KC20_9PAST</name>
<comment type="caution">
    <text evidence="4">The sequence shown here is derived from an EMBL/GenBank/DDBJ whole genome shotgun (WGS) entry which is preliminary data.</text>
</comment>
<evidence type="ECO:0000259" key="3">
    <source>
        <dbReference type="Pfam" id="PF13579"/>
    </source>
</evidence>
<protein>
    <submittedName>
        <fullName evidence="4">Glycosyltransferase family 4 protein</fullName>
    </submittedName>
</protein>
<dbReference type="SUPFAM" id="SSF53756">
    <property type="entry name" value="UDP-Glycosyltransferase/glycogen phosphorylase"/>
    <property type="match status" value="1"/>
</dbReference>
<gene>
    <name evidence="4" type="ORF">O7M46_01450</name>
</gene>
<proteinExistence type="predicted"/>
<dbReference type="InterPro" id="IPR001296">
    <property type="entry name" value="Glyco_trans_1"/>
</dbReference>
<keyword evidence="5" id="KW-1185">Reference proteome</keyword>
<sequence length="405" mass="45424">MKILLLTQWFEPEPAIKGLAFAKELKAQGHDVQVLTGFPNYPGGKLYEGYRIKCFQKEMIDGIPVLRVPLYPSHDSSALKRILNYVSFAFMAMLFGIFATKKCDVIYAYHPPLTTGIAAVFIKFFRRTPVVYDIQDLWPDTLKATGMLTNDRILSIVDLVCRFVYQFVDHIVVLSPGFKARLVSKSVPEQKITVIYNWCNDNALSTTLPSSNPQINLAKHKFNIVFAGNMGKAQALDTILDVALKMSRYEDIHFVFVGSGTETERLKERKTHDGLNNVSFIPRVPMSEVGNILKQADVLLVHLKQDKLFEITVPSKIQAYMAIGKPIVVAVPGDAANLVMSAKCGETAISENSESIEHAILTIYNLSQSERETLGNNGKAFYFNELSLKKGTEKFIALFKNLMRD</sequence>
<evidence type="ECO:0000259" key="2">
    <source>
        <dbReference type="Pfam" id="PF00534"/>
    </source>
</evidence>